<sequence length="202" mass="21954">MSVSRRTLLATLVAAPLAAALPLASAPAQARTAAQTVDVRGLGGVAVDSFNVRVLSVDLPTRTVQVERRGRQWRVTLPEEFGSLNALRRRDRLQINRVESALVSVDPAQRGARPDVAFSTARNDGMFGNLPARWVVRNVTVTARFTSFDAARGTVSYEGPEGARTVRVTDPAVVTALQRLKKGDMVRLSFTEATEFVLTPRN</sequence>
<keyword evidence="1" id="KW-0732">Signal</keyword>
<protein>
    <recommendedName>
        <fullName evidence="4">Secreted protein</fullName>
    </recommendedName>
</protein>
<dbReference type="EMBL" id="SLWL01000020">
    <property type="protein sequence ID" value="TCO08964.1"/>
    <property type="molecule type" value="Genomic_DNA"/>
</dbReference>
<accession>A0A4R2GKE4</accession>
<feature type="signal peptide" evidence="1">
    <location>
        <begin position="1"/>
        <end position="30"/>
    </location>
</feature>
<evidence type="ECO:0000313" key="2">
    <source>
        <dbReference type="EMBL" id="TCO08964.1"/>
    </source>
</evidence>
<dbReference type="PROSITE" id="PS51318">
    <property type="entry name" value="TAT"/>
    <property type="match status" value="1"/>
</dbReference>
<dbReference type="RefSeq" id="WP_132010490.1">
    <property type="nucleotide sequence ID" value="NZ_JBHUNN010000002.1"/>
</dbReference>
<evidence type="ECO:0008006" key="4">
    <source>
        <dbReference type="Google" id="ProtNLM"/>
    </source>
</evidence>
<dbReference type="InterPro" id="IPR006311">
    <property type="entry name" value="TAT_signal"/>
</dbReference>
<name>A0A4R2GKE4_9HYPH</name>
<dbReference type="OrthoDB" id="8161171at2"/>
<dbReference type="Proteomes" id="UP000294881">
    <property type="component" value="Unassembled WGS sequence"/>
</dbReference>
<proteinExistence type="predicted"/>
<evidence type="ECO:0000256" key="1">
    <source>
        <dbReference type="SAM" id="SignalP"/>
    </source>
</evidence>
<reference evidence="2 3" key="1">
    <citation type="submission" date="2019-03" db="EMBL/GenBank/DDBJ databases">
        <title>Genomic Encyclopedia of Type Strains, Phase IV (KMG-IV): sequencing the most valuable type-strain genomes for metagenomic binning, comparative biology and taxonomic classification.</title>
        <authorList>
            <person name="Goeker M."/>
        </authorList>
    </citation>
    <scope>NUCLEOTIDE SEQUENCE [LARGE SCALE GENOMIC DNA]</scope>
    <source>
        <strain evidence="2 3">DSM 22958</strain>
    </source>
</reference>
<dbReference type="AlphaFoldDB" id="A0A4R2GKE4"/>
<organism evidence="2 3">
    <name type="scientific">Camelimonas lactis</name>
    <dbReference type="NCBI Taxonomy" id="659006"/>
    <lineage>
        <taxon>Bacteria</taxon>
        <taxon>Pseudomonadati</taxon>
        <taxon>Pseudomonadota</taxon>
        <taxon>Alphaproteobacteria</taxon>
        <taxon>Hyphomicrobiales</taxon>
        <taxon>Chelatococcaceae</taxon>
        <taxon>Camelimonas</taxon>
    </lineage>
</organism>
<comment type="caution">
    <text evidence="2">The sequence shown here is derived from an EMBL/GenBank/DDBJ whole genome shotgun (WGS) entry which is preliminary data.</text>
</comment>
<gene>
    <name evidence="2" type="ORF">EV666_12035</name>
</gene>
<feature type="chain" id="PRO_5020653974" description="Secreted protein" evidence="1">
    <location>
        <begin position="31"/>
        <end position="202"/>
    </location>
</feature>
<keyword evidence="3" id="KW-1185">Reference proteome</keyword>
<evidence type="ECO:0000313" key="3">
    <source>
        <dbReference type="Proteomes" id="UP000294881"/>
    </source>
</evidence>